<evidence type="ECO:0000313" key="2">
    <source>
        <dbReference type="EMBL" id="EJF36403.1"/>
    </source>
</evidence>
<feature type="domain" description="Helix-turn-helix" evidence="1">
    <location>
        <begin position="58"/>
        <end position="106"/>
    </location>
</feature>
<proteinExistence type="predicted"/>
<dbReference type="NCBIfam" id="TIGR01764">
    <property type="entry name" value="excise"/>
    <property type="match status" value="1"/>
</dbReference>
<comment type="caution">
    <text evidence="2">The sequence shown here is derived from an EMBL/GenBank/DDBJ whole genome shotgun (WGS) entry which is preliminary data.</text>
</comment>
<evidence type="ECO:0000313" key="3">
    <source>
        <dbReference type="Proteomes" id="UP000002941"/>
    </source>
</evidence>
<gene>
    <name evidence="2" type="ORF">HMPREF1318_2235</name>
</gene>
<accession>J1GTY7</accession>
<dbReference type="InterPro" id="IPR041657">
    <property type="entry name" value="HTH_17"/>
</dbReference>
<dbReference type="OrthoDB" id="26212at2"/>
<dbReference type="AlphaFoldDB" id="J1GTY7"/>
<reference evidence="2 3" key="1">
    <citation type="submission" date="2012-05" db="EMBL/GenBank/DDBJ databases">
        <authorList>
            <person name="Harkins D.M."/>
            <person name="Madupu R."/>
            <person name="Durkin A.S."/>
            <person name="Torralba M."/>
            <person name="Methe B."/>
            <person name="Sutton G.G."/>
            <person name="Nelson K.E."/>
        </authorList>
    </citation>
    <scope>NUCLEOTIDE SEQUENCE [LARGE SCALE GENOMIC DNA]</scope>
    <source>
        <strain evidence="2 3">F0489</strain>
    </source>
</reference>
<dbReference type="RefSeq" id="WP_008733979.1">
    <property type="nucleotide sequence ID" value="NZ_AKFT01000221.1"/>
</dbReference>
<evidence type="ECO:0000259" key="1">
    <source>
        <dbReference type="Pfam" id="PF12728"/>
    </source>
</evidence>
<dbReference type="PATRIC" id="fig|1125718.3.peg.2833"/>
<sequence>MTDLLEVAPSNVDPQTRASLTRFASDLGEGALRNLLLALSDSLASGCTVALLDVDADYTPAQVAKQLRMSRTHLYKLLDSGDIPSHRVGRDRRITGRDIVAFERRRQEERRTLAERFSNPEAIQRGAIDELVEQI</sequence>
<dbReference type="GO" id="GO:0003677">
    <property type="term" value="F:DNA binding"/>
    <property type="evidence" value="ECO:0007669"/>
    <property type="project" value="InterPro"/>
</dbReference>
<name>J1GTY7_9ACTO</name>
<protein>
    <submittedName>
        <fullName evidence="2">DNA binding domain protein, excisionase family</fullName>
    </submittedName>
</protein>
<organism evidence="2 3">
    <name type="scientific">Actinomyces massiliensis F0489</name>
    <dbReference type="NCBI Taxonomy" id="1125718"/>
    <lineage>
        <taxon>Bacteria</taxon>
        <taxon>Bacillati</taxon>
        <taxon>Actinomycetota</taxon>
        <taxon>Actinomycetes</taxon>
        <taxon>Actinomycetales</taxon>
        <taxon>Actinomycetaceae</taxon>
        <taxon>Actinomyces</taxon>
    </lineage>
</organism>
<dbReference type="Pfam" id="PF12728">
    <property type="entry name" value="HTH_17"/>
    <property type="match status" value="1"/>
</dbReference>
<keyword evidence="3" id="KW-1185">Reference proteome</keyword>
<dbReference type="EMBL" id="AKFT01000221">
    <property type="protein sequence ID" value="EJF36403.1"/>
    <property type="molecule type" value="Genomic_DNA"/>
</dbReference>
<dbReference type="eggNOG" id="ENOG5032C9W">
    <property type="taxonomic scope" value="Bacteria"/>
</dbReference>
<dbReference type="Proteomes" id="UP000002941">
    <property type="component" value="Unassembled WGS sequence"/>
</dbReference>
<dbReference type="InterPro" id="IPR010093">
    <property type="entry name" value="SinI_DNA-bd"/>
</dbReference>